<gene>
    <name evidence="1" type="ORF">CUJ84_pRLN1000708</name>
</gene>
<dbReference type="EMBL" id="CP025013">
    <property type="protein sequence ID" value="AUW46164.1"/>
    <property type="molecule type" value="Genomic_DNA"/>
</dbReference>
<evidence type="ECO:0000313" key="2">
    <source>
        <dbReference type="Proteomes" id="UP000238523"/>
    </source>
</evidence>
<proteinExistence type="predicted"/>
<dbReference type="AlphaFoldDB" id="A0A2K9ZD46"/>
<evidence type="ECO:0000313" key="1">
    <source>
        <dbReference type="EMBL" id="AUW46164.1"/>
    </source>
</evidence>
<dbReference type="Proteomes" id="UP000238523">
    <property type="component" value="Plasmid pRLN1"/>
</dbReference>
<accession>A0A2K9ZD46</accession>
<sequence>MPDPRGFPKGPRARDIVDAYMHLDAIKVKTRDLR</sequence>
<organism evidence="1 2">
    <name type="scientific">Rhizobium leguminosarum</name>
    <dbReference type="NCBI Taxonomy" id="384"/>
    <lineage>
        <taxon>Bacteria</taxon>
        <taxon>Pseudomonadati</taxon>
        <taxon>Pseudomonadota</taxon>
        <taxon>Alphaproteobacteria</taxon>
        <taxon>Hyphomicrobiales</taxon>
        <taxon>Rhizobiaceae</taxon>
        <taxon>Rhizobium/Agrobacterium group</taxon>
        <taxon>Rhizobium</taxon>
    </lineage>
</organism>
<keyword evidence="1" id="KW-0614">Plasmid</keyword>
<protein>
    <submittedName>
        <fullName evidence="1">Uncharacterized protein</fullName>
    </submittedName>
</protein>
<geneLocation type="plasmid" evidence="2">
    <name>prln1</name>
</geneLocation>
<reference evidence="1 2" key="1">
    <citation type="submission" date="2017-11" db="EMBL/GenBank/DDBJ databases">
        <title>Complete genome of Rhizobium leguminosarum Norway, an ineffective micro-symbiont.</title>
        <authorList>
            <person name="Hoffrichter A."/>
            <person name="Liang J."/>
            <person name="Brachmann A."/>
            <person name="Marin M."/>
        </authorList>
    </citation>
    <scope>NUCLEOTIDE SEQUENCE [LARGE SCALE GENOMIC DNA]</scope>
    <source>
        <strain evidence="1 2">Norway</strain>
        <plasmid evidence="2">Plasmid prln1</plasmid>
    </source>
</reference>
<name>A0A2K9ZD46_RHILE</name>